<comment type="caution">
    <text evidence="2">The sequence shown here is derived from an EMBL/GenBank/DDBJ whole genome shotgun (WGS) entry which is preliminary data.</text>
</comment>
<name>A0A2S4A082_ARTGL</name>
<protein>
    <recommendedName>
        <fullName evidence="4">O-antigen ligase domain-containing protein</fullName>
    </recommendedName>
</protein>
<feature type="transmembrane region" description="Helical" evidence="1">
    <location>
        <begin position="108"/>
        <end position="131"/>
    </location>
</feature>
<keyword evidence="3" id="KW-1185">Reference proteome</keyword>
<dbReference type="EMBL" id="PPXC01000002">
    <property type="protein sequence ID" value="POH74911.1"/>
    <property type="molecule type" value="Genomic_DNA"/>
</dbReference>
<dbReference type="InterPro" id="IPR051533">
    <property type="entry name" value="WaaL-like"/>
</dbReference>
<evidence type="ECO:0008006" key="4">
    <source>
        <dbReference type="Google" id="ProtNLM"/>
    </source>
</evidence>
<evidence type="ECO:0000313" key="3">
    <source>
        <dbReference type="Proteomes" id="UP000237061"/>
    </source>
</evidence>
<feature type="transmembrane region" description="Helical" evidence="1">
    <location>
        <begin position="151"/>
        <end position="173"/>
    </location>
</feature>
<dbReference type="PANTHER" id="PTHR37422">
    <property type="entry name" value="TEICHURONIC ACID BIOSYNTHESIS PROTEIN TUAE"/>
    <property type="match status" value="1"/>
</dbReference>
<dbReference type="PANTHER" id="PTHR37422:SF13">
    <property type="entry name" value="LIPOPOLYSACCHARIDE BIOSYNTHESIS PROTEIN PA4999-RELATED"/>
    <property type="match status" value="1"/>
</dbReference>
<organism evidence="2 3">
    <name type="scientific">Arthrobacter glacialis</name>
    <dbReference type="NCBI Taxonomy" id="1664"/>
    <lineage>
        <taxon>Bacteria</taxon>
        <taxon>Bacillati</taxon>
        <taxon>Actinomycetota</taxon>
        <taxon>Actinomycetes</taxon>
        <taxon>Micrococcales</taxon>
        <taxon>Micrococcaceae</taxon>
        <taxon>Arthrobacter</taxon>
    </lineage>
</organism>
<proteinExistence type="predicted"/>
<feature type="transmembrane region" description="Helical" evidence="1">
    <location>
        <begin position="54"/>
        <end position="74"/>
    </location>
</feature>
<accession>A0A2S4A082</accession>
<dbReference type="Proteomes" id="UP000237061">
    <property type="component" value="Unassembled WGS sequence"/>
</dbReference>
<gene>
    <name evidence="2" type="ORF">CVS27_03350</name>
</gene>
<feature type="transmembrane region" description="Helical" evidence="1">
    <location>
        <begin position="349"/>
        <end position="367"/>
    </location>
</feature>
<keyword evidence="1" id="KW-1133">Transmembrane helix</keyword>
<feature type="transmembrane region" description="Helical" evidence="1">
    <location>
        <begin position="317"/>
        <end position="337"/>
    </location>
</feature>
<evidence type="ECO:0000256" key="1">
    <source>
        <dbReference type="SAM" id="Phobius"/>
    </source>
</evidence>
<evidence type="ECO:0000313" key="2">
    <source>
        <dbReference type="EMBL" id="POH74911.1"/>
    </source>
</evidence>
<feature type="transmembrane region" description="Helical" evidence="1">
    <location>
        <begin position="80"/>
        <end position="96"/>
    </location>
</feature>
<dbReference type="AlphaFoldDB" id="A0A2S4A082"/>
<feature type="transmembrane region" description="Helical" evidence="1">
    <location>
        <begin position="226"/>
        <end position="248"/>
    </location>
</feature>
<keyword evidence="1" id="KW-0812">Transmembrane</keyword>
<keyword evidence="1" id="KW-0472">Membrane</keyword>
<reference evidence="2 3" key="1">
    <citation type="submission" date="2018-01" db="EMBL/GenBank/DDBJ databases">
        <title>Arthrobacter sp. nov., from glaciers in China.</title>
        <authorList>
            <person name="Liu Q."/>
            <person name="Xin Y.-H."/>
        </authorList>
    </citation>
    <scope>NUCLEOTIDE SEQUENCE [LARGE SCALE GENOMIC DNA]</scope>
    <source>
        <strain evidence="2 3">HLT2-12-2</strain>
    </source>
</reference>
<sequence>MRLAGFLFILGLFASSLLVLRVGGTTIGDLLMISSALVLSLSAKKPEMPGPSHIFQVLVVLMIVTGGGLASIVSQDTADSLMVMLRVIYVVAILPWQARILLNTPKRLANGLLSFALGAAVCGLGGVLQVVAGADVIPGGQVTIAGRFSGFTGHVSDTGIITALAVIFGVAALGARSRDYGRFLPLFILTGGIAGLILSGSVSGMLATGLGTLVILALRGVSVGRIFLVAVAAGVGLYWATGTIGSTANALSPSERVLQVLGITGSEESLNTTSSRWETDLLGWQGFLHAPLTGVGLDAQSSIVTETLSVHNFLLAAMYQGGAIFSLGLVVAIVTGIRQGWRHRSDDSISVAILAMTAATLVFSMTAPSFYNRYFWIPLALLAAHVAIKRSDHLPGESAESLTIGSKQWKSALR</sequence>